<keyword evidence="1" id="KW-0548">Nucleotidyltransferase</keyword>
<reference evidence="1" key="2">
    <citation type="submission" date="2024-06" db="EMBL/GenBank/DDBJ databases">
        <authorList>
            <person name="Plum-Jensen L.E."/>
            <person name="Schramm A."/>
            <person name="Marshall I.P.G."/>
        </authorList>
    </citation>
    <scope>NUCLEOTIDE SEQUENCE</scope>
    <source>
        <strain evidence="1">Rat1</strain>
    </source>
</reference>
<dbReference type="GO" id="GO:0006261">
    <property type="term" value="P:DNA-templated DNA replication"/>
    <property type="evidence" value="ECO:0007669"/>
    <property type="project" value="TreeGrafter"/>
</dbReference>
<dbReference type="InterPro" id="IPR050238">
    <property type="entry name" value="DNA_Rep/Repair_Clamp_Loader"/>
</dbReference>
<keyword evidence="1" id="KW-0808">Transferase</keyword>
<dbReference type="NCBIfam" id="TIGR00678">
    <property type="entry name" value="holB"/>
    <property type="match status" value="1"/>
</dbReference>
<dbReference type="InterPro" id="IPR004622">
    <property type="entry name" value="DNA_pol_HolB"/>
</dbReference>
<accession>A0AAU8M096</accession>
<dbReference type="KEGG" id="eaj:Q3M24_08870"/>
<dbReference type="AlphaFoldDB" id="A0AAU8M096"/>
<proteinExistence type="predicted"/>
<dbReference type="GO" id="GO:0003887">
    <property type="term" value="F:DNA-directed DNA polymerase activity"/>
    <property type="evidence" value="ECO:0007669"/>
    <property type="project" value="UniProtKB-EC"/>
</dbReference>
<dbReference type="GO" id="GO:0008408">
    <property type="term" value="F:3'-5' exonuclease activity"/>
    <property type="evidence" value="ECO:0007669"/>
    <property type="project" value="InterPro"/>
</dbReference>
<dbReference type="CDD" id="cd00009">
    <property type="entry name" value="AAA"/>
    <property type="match status" value="1"/>
</dbReference>
<dbReference type="PANTHER" id="PTHR11669:SF8">
    <property type="entry name" value="DNA POLYMERASE III SUBUNIT DELTA"/>
    <property type="match status" value="1"/>
</dbReference>
<dbReference type="InterPro" id="IPR027417">
    <property type="entry name" value="P-loop_NTPase"/>
</dbReference>
<dbReference type="Gene3D" id="3.40.50.300">
    <property type="entry name" value="P-loop containing nucleotide triphosphate hydrolases"/>
    <property type="match status" value="1"/>
</dbReference>
<reference evidence="1" key="1">
    <citation type="journal article" date="2024" name="Syst. Appl. Microbiol.">
        <title>First single-strain enrichments of Electrothrix cable bacteria, description of E. aestuarii sp. nov. and E. rattekaaiensis sp. nov., and proposal of a cable bacteria taxonomy following the rules of the SeqCode.</title>
        <authorList>
            <person name="Plum-Jensen L.E."/>
            <person name="Schramm A."/>
            <person name="Marshall I.P.G."/>
        </authorList>
    </citation>
    <scope>NUCLEOTIDE SEQUENCE</scope>
    <source>
        <strain evidence="1">Rat1</strain>
    </source>
</reference>
<gene>
    <name evidence="1" type="primary">holB</name>
    <name evidence="1" type="ORF">Q3M24_08870</name>
</gene>
<sequence length="324" mass="35241">MPFSSIIGQPKAVNLLTRALNGNRLAHGYLFVGPEGIGKATTARALAASLFCQAPQAGMPCGRCGGCIKFASGNHPDFQVLRPEGAGIKIQQIRELKKSLSFPPFEAEMRIVIIEDAQTMGREAGNSLLKILEEPPPNNLLLLVAADSEPLLETIVSRCQVIPFMPLPVAQAVEIIQRNHPEFSPEETEAMAKLTSGCPGQAGTLYNDEVLSLHKECTQALLSKNRSQAEALEQALYLAGRLAELKDGLDQLFDLLALFFKENMMTQISGAQGTEPTLTSTTREGWNLQRLSAMVDAVDTARRQLARNCNRALVCEVLLLELFA</sequence>
<dbReference type="PANTHER" id="PTHR11669">
    <property type="entry name" value="REPLICATION FACTOR C / DNA POLYMERASE III GAMMA-TAU SUBUNIT"/>
    <property type="match status" value="1"/>
</dbReference>
<evidence type="ECO:0000313" key="1">
    <source>
        <dbReference type="EMBL" id="XCN74836.1"/>
    </source>
</evidence>
<dbReference type="FunFam" id="3.40.50.300:FF:001255">
    <property type="entry name" value="DNA polymerase III subunit delta"/>
    <property type="match status" value="1"/>
</dbReference>
<dbReference type="SUPFAM" id="SSF52540">
    <property type="entry name" value="P-loop containing nucleoside triphosphate hydrolases"/>
    <property type="match status" value="1"/>
</dbReference>
<protein>
    <submittedName>
        <fullName evidence="1">DNA polymerase III subunit delta</fullName>
        <ecNumber evidence="1">2.7.7.7</ecNumber>
    </submittedName>
</protein>
<name>A0AAU8M096_9BACT</name>
<dbReference type="Pfam" id="PF13177">
    <property type="entry name" value="DNA_pol3_delta2"/>
    <property type="match status" value="1"/>
</dbReference>
<dbReference type="EMBL" id="CP159373">
    <property type="protein sequence ID" value="XCN74836.1"/>
    <property type="molecule type" value="Genomic_DNA"/>
</dbReference>
<organism evidence="1">
    <name type="scientific">Candidatus Electrothrix aestuarii</name>
    <dbReference type="NCBI Taxonomy" id="3062594"/>
    <lineage>
        <taxon>Bacteria</taxon>
        <taxon>Pseudomonadati</taxon>
        <taxon>Thermodesulfobacteriota</taxon>
        <taxon>Desulfobulbia</taxon>
        <taxon>Desulfobulbales</taxon>
        <taxon>Desulfobulbaceae</taxon>
        <taxon>Candidatus Electrothrix</taxon>
    </lineage>
</organism>
<dbReference type="EC" id="2.7.7.7" evidence="1"/>